<feature type="region of interest" description="Disordered" evidence="3">
    <location>
        <begin position="76"/>
        <end position="99"/>
    </location>
</feature>
<dbReference type="Proteomes" id="UP001430356">
    <property type="component" value="Unassembled WGS sequence"/>
</dbReference>
<dbReference type="InterPro" id="IPR058737">
    <property type="entry name" value="DSRM_REH2"/>
</dbReference>
<keyword evidence="6" id="KW-1185">Reference proteome</keyword>
<dbReference type="Pfam" id="PF26536">
    <property type="entry name" value="DSRM_REH2"/>
    <property type="match status" value="3"/>
</dbReference>
<feature type="region of interest" description="Disordered" evidence="3">
    <location>
        <begin position="118"/>
        <end position="141"/>
    </location>
</feature>
<organism evidence="5 6">
    <name type="scientific">Novymonas esmeraldas</name>
    <dbReference type="NCBI Taxonomy" id="1808958"/>
    <lineage>
        <taxon>Eukaryota</taxon>
        <taxon>Discoba</taxon>
        <taxon>Euglenozoa</taxon>
        <taxon>Kinetoplastea</taxon>
        <taxon>Metakinetoplastina</taxon>
        <taxon>Trypanosomatida</taxon>
        <taxon>Trypanosomatidae</taxon>
        <taxon>Novymonas</taxon>
    </lineage>
</organism>
<feature type="region of interest" description="Disordered" evidence="3">
    <location>
        <begin position="172"/>
        <end position="200"/>
    </location>
</feature>
<evidence type="ECO:0000256" key="3">
    <source>
        <dbReference type="SAM" id="MobiDB-lite"/>
    </source>
</evidence>
<protein>
    <recommendedName>
        <fullName evidence="4">REH2 DRSM domain-containing protein</fullName>
    </recommendedName>
</protein>
<comment type="similarity">
    <text evidence="1">Belongs to the type-I AFP family.</text>
</comment>
<comment type="caution">
    <text evidence="5">The sequence shown here is derived from an EMBL/GenBank/DDBJ whole genome shotgun (WGS) entry which is preliminary data.</text>
</comment>
<feature type="compositionally biased region" description="Pro residues" evidence="3">
    <location>
        <begin position="1198"/>
        <end position="1217"/>
    </location>
</feature>
<gene>
    <name evidence="5" type="ORF">NESM_000417300</name>
</gene>
<dbReference type="InterPro" id="IPR000104">
    <property type="entry name" value="Antifreeze_1"/>
</dbReference>
<feature type="compositionally biased region" description="Basic and acidic residues" evidence="3">
    <location>
        <begin position="311"/>
        <end position="320"/>
    </location>
</feature>
<dbReference type="PANTHER" id="PTHR42260:SF2">
    <property type="entry name" value="DRBM DOMAIN-CONTAINING PROTEIN"/>
    <property type="match status" value="1"/>
</dbReference>
<feature type="region of interest" description="Disordered" evidence="3">
    <location>
        <begin position="1167"/>
        <end position="1224"/>
    </location>
</feature>
<feature type="compositionally biased region" description="Basic and acidic residues" evidence="3">
    <location>
        <begin position="127"/>
        <end position="141"/>
    </location>
</feature>
<accession>A0AAW0ELG6</accession>
<evidence type="ECO:0000259" key="4">
    <source>
        <dbReference type="Pfam" id="PF26536"/>
    </source>
</evidence>
<feature type="domain" description="REH2 DRSM" evidence="4">
    <location>
        <begin position="546"/>
        <end position="653"/>
    </location>
</feature>
<feature type="region of interest" description="Disordered" evidence="3">
    <location>
        <begin position="349"/>
        <end position="413"/>
    </location>
</feature>
<dbReference type="PANTHER" id="PTHR42260">
    <property type="entry name" value="DRBM DOMAIN-CONTAINING PROTEIN-RELATED"/>
    <property type="match status" value="1"/>
</dbReference>
<evidence type="ECO:0000256" key="2">
    <source>
        <dbReference type="ARBA" id="ARBA00023076"/>
    </source>
</evidence>
<dbReference type="AlphaFoldDB" id="A0AAW0ELG6"/>
<evidence type="ECO:0000313" key="6">
    <source>
        <dbReference type="Proteomes" id="UP001430356"/>
    </source>
</evidence>
<feature type="domain" description="REH2 DRSM" evidence="4">
    <location>
        <begin position="203"/>
        <end position="337"/>
    </location>
</feature>
<dbReference type="EMBL" id="JAECZO010000045">
    <property type="protein sequence ID" value="KAK7194948.1"/>
    <property type="molecule type" value="Genomic_DNA"/>
</dbReference>
<feature type="compositionally biased region" description="Low complexity" evidence="3">
    <location>
        <begin position="375"/>
        <end position="401"/>
    </location>
</feature>
<feature type="domain" description="REH2 DRSM" evidence="4">
    <location>
        <begin position="749"/>
        <end position="824"/>
    </location>
</feature>
<proteinExistence type="inferred from homology"/>
<feature type="compositionally biased region" description="Low complexity" evidence="3">
    <location>
        <begin position="1187"/>
        <end position="1197"/>
    </location>
</feature>
<feature type="compositionally biased region" description="Low complexity" evidence="3">
    <location>
        <begin position="349"/>
        <end position="367"/>
    </location>
</feature>
<feature type="compositionally biased region" description="Low complexity" evidence="3">
    <location>
        <begin position="76"/>
        <end position="85"/>
    </location>
</feature>
<reference evidence="5 6" key="1">
    <citation type="journal article" date="2021" name="MBio">
        <title>A New Model Trypanosomatid, Novymonas esmeraldas: Genomic Perception of Its 'Candidatus Pandoraea novymonadis' Endosymbiont.</title>
        <authorList>
            <person name="Zakharova A."/>
            <person name="Saura A."/>
            <person name="Butenko A."/>
            <person name="Podesvova L."/>
            <person name="Warmusova S."/>
            <person name="Kostygov A.Y."/>
            <person name="Nenarokova A."/>
            <person name="Lukes J."/>
            <person name="Opperdoes F.R."/>
            <person name="Yurchenko V."/>
        </authorList>
    </citation>
    <scope>NUCLEOTIDE SEQUENCE [LARGE SCALE GENOMIC DNA]</scope>
    <source>
        <strain evidence="5 6">E262AT.01</strain>
    </source>
</reference>
<evidence type="ECO:0000256" key="1">
    <source>
        <dbReference type="ARBA" id="ARBA00006358"/>
    </source>
</evidence>
<keyword evidence="2" id="KW-0047">Antifreeze protein</keyword>
<evidence type="ECO:0000313" key="5">
    <source>
        <dbReference type="EMBL" id="KAK7194948.1"/>
    </source>
</evidence>
<feature type="region of interest" description="Disordered" evidence="3">
    <location>
        <begin position="311"/>
        <end position="332"/>
    </location>
</feature>
<sequence>MRRSPLAALSAPPPTRVPCLRWLSSSSPVTWRLMSARAASRGRRERCCSGTAARSASHAMPPSALLIERRACSSTTSSSSSTWQTGPPPPPHAGGGAGAVEPELISLDSIVIEVVDPEPRSSTTTARHAEVRSEHHVKRPYDQHPQLYQSSHAQRAVPLREVSATSFFTGHLQTVSGDAPPDSGAGDETTTAAPPQQQSQQQYCDVSVVDAFARGRIINLVRRMGDASEKVFHVRAMAPAQAAAITGDAAVPLFVASCRLPLPAPHCSRVAEGLAEDAKEAELLAAMHAERVCDALGVPIFRLRTAQQKHADAVRRDEGRYAPYPDDPVKPIGTPVPPPLRLLRTVRPPPADVVAGGTATAPAPATDSHARAPQAPLSVPSRSLSSATSATTETATTGAGRCNNTAAAVTPPCAGYTTPMVAVAARRDAGGGGGGGGGGDASRIVLYRHDPLQDYAALVERTTDEAHAARLRSYASTVHYPWMSRWETEEMKQVDSSSSSSGGGGTPSLYDPTEGGMWCVVNDRNCRCSPTPQDALVLPFVYDGPHAEARVADYYTQHGTTLQEQLTVHTTSVSGGGGQRVVEAELRLLGLSITARGRAPTETVAVHLAAMHAELLLDALGHALFPADAPRQARHAEAVAGYGRWATNPITGDTTSPTPHDALPAPLRLQIGADETWLSVEAQRTRWHNWSASQYIVAAMQSVYLMRKDEVEVNPPEQLLTEAVRLLREWQAHVAKSPYTHLFVLVDLNDSFQATTLLPVPLKFGVRGGIGVGRTRESAVQLCALHALDTLTTLGIPICTDAAQERLYLQRRAALGMALPHPMAGDGKAEAEHRQMPHTLSSLRHGPGDASELLPAAGDGTVAHLPMYSSEGSQIRLLPCAADVQRVMKVGWPEDFCLFGAGRETEMNNVGNEVRLAVQNYLHDVWAAKQRHITTTTTATTDVAAASPTAETAVVADGAAAAAATATAAAAATPATAATAAAATATAATATAAATAAAATATAATAAAAGSDAAEVEATMAEAQTMAALLPFNPVPHTIVRGLHKTQSSNNFCFMRVPVPSAKWVPPAATAGMIDATVSASPSPHPACSPVYALAVGLSLKRRDADRACFMHAASILHCFGIDVLTSHERGLPRYRTVTNFAAAARYLGKEPVNIVFPHLPDGTLRVPATAPLDEDGVRDPPPAPAKPKSCSSSFSSPAPPPDVPAAPPGSLHPPRPVMHINMKQFVEDGRGITLPRKRKTRSRLF</sequence>
<dbReference type="GO" id="GO:0016172">
    <property type="term" value="F:antifreeze activity"/>
    <property type="evidence" value="ECO:0007669"/>
    <property type="project" value="InterPro"/>
</dbReference>
<name>A0AAW0ELG6_9TRYP</name>
<dbReference type="PRINTS" id="PR00308">
    <property type="entry name" value="ANTIFREEZEI"/>
</dbReference>